<organism evidence="3 4">
    <name type="scientific">Inquilinus limosus</name>
    <dbReference type="NCBI Taxonomy" id="171674"/>
    <lineage>
        <taxon>Bacteria</taxon>
        <taxon>Pseudomonadati</taxon>
        <taxon>Pseudomonadota</taxon>
        <taxon>Alphaproteobacteria</taxon>
        <taxon>Rhodospirillales</taxon>
        <taxon>Rhodospirillaceae</taxon>
        <taxon>Inquilinus</taxon>
    </lineage>
</organism>
<proteinExistence type="inferred from homology"/>
<comment type="caution">
    <text evidence="3">The sequence shown here is derived from an EMBL/GenBank/DDBJ whole genome shotgun (WGS) entry which is preliminary data.</text>
</comment>
<feature type="signal peptide" evidence="1">
    <location>
        <begin position="1"/>
        <end position="29"/>
    </location>
</feature>
<evidence type="ECO:0000313" key="3">
    <source>
        <dbReference type="EMBL" id="OWJ66225.1"/>
    </source>
</evidence>
<dbReference type="HAMAP" id="MF_02066">
    <property type="entry name" value="CpoB"/>
    <property type="match status" value="1"/>
</dbReference>
<sequence precursor="true">MPASQRRWSVFAAAALAVAVLAPSGPGRAQSYEAQLEVRVSTLEQQISQLTGQIEQLQYQNQQLADQLKRAQADIEFRLNELEGGGGGAKAAPAPAPARKAPSQGSAPAAPRTPQPFTPTPLVPPKRSDAGPVPQGYEDQGDSLTAPQEMGAAEPGPAPQVPGFASTEPQSYGLGGAAPVDATAAYNQAQGLYNRGDYNGAIAGFNQVIAASPGGGLAGNAQYWLGESLLAVGRPGEAANAFNAAWSMDPRGPRAPDALMRLAQSLVAARQDRPACDAFARLVADYPDAPAQMLRRAKDQQLLMRC</sequence>
<dbReference type="Pfam" id="PF13174">
    <property type="entry name" value="TPR_6"/>
    <property type="match status" value="1"/>
</dbReference>
<feature type="chain" id="PRO_5013413763" description="Cell division coordinator CpoB" evidence="1">
    <location>
        <begin position="30"/>
        <end position="306"/>
    </location>
</feature>
<comment type="subcellular location">
    <subcellularLocation>
        <location evidence="1">Periplasm</location>
    </subcellularLocation>
</comment>
<evidence type="ECO:0000256" key="2">
    <source>
        <dbReference type="SAM" id="MobiDB-lite"/>
    </source>
</evidence>
<dbReference type="InterPro" id="IPR014162">
    <property type="entry name" value="CpoB_C"/>
</dbReference>
<dbReference type="InterPro" id="IPR011990">
    <property type="entry name" value="TPR-like_helical_dom_sf"/>
</dbReference>
<dbReference type="SUPFAM" id="SSF48452">
    <property type="entry name" value="TPR-like"/>
    <property type="match status" value="1"/>
</dbReference>
<comment type="similarity">
    <text evidence="1">Belongs to the CpoB family.</text>
</comment>
<dbReference type="GO" id="GO:0070206">
    <property type="term" value="P:protein trimerization"/>
    <property type="evidence" value="ECO:0007669"/>
    <property type="project" value="InterPro"/>
</dbReference>
<dbReference type="GO" id="GO:0030288">
    <property type="term" value="C:outer membrane-bounded periplasmic space"/>
    <property type="evidence" value="ECO:0007669"/>
    <property type="project" value="UniProtKB-UniRule"/>
</dbReference>
<keyword evidence="1" id="KW-0131">Cell cycle</keyword>
<dbReference type="EMBL" id="NHON01000027">
    <property type="protein sequence ID" value="OWJ66225.1"/>
    <property type="molecule type" value="Genomic_DNA"/>
</dbReference>
<evidence type="ECO:0000313" key="4">
    <source>
        <dbReference type="Proteomes" id="UP000196655"/>
    </source>
</evidence>
<dbReference type="NCBIfam" id="TIGR02795">
    <property type="entry name" value="tol_pal_ybgF"/>
    <property type="match status" value="1"/>
</dbReference>
<accession>A0A211ZLR5</accession>
<keyword evidence="1" id="KW-0132">Cell division</keyword>
<keyword evidence="4" id="KW-1185">Reference proteome</keyword>
<dbReference type="Proteomes" id="UP000196655">
    <property type="component" value="Unassembled WGS sequence"/>
</dbReference>
<feature type="compositionally biased region" description="Low complexity" evidence="2">
    <location>
        <begin position="90"/>
        <end position="102"/>
    </location>
</feature>
<feature type="region of interest" description="Disordered" evidence="2">
    <location>
        <begin position="82"/>
        <end position="172"/>
    </location>
</feature>
<comment type="function">
    <text evidence="1">Mediates coordination of peptidoglycan synthesis and outer membrane constriction during cell division.</text>
</comment>
<dbReference type="AlphaFoldDB" id="A0A211ZLR5"/>
<dbReference type="InterPro" id="IPR034706">
    <property type="entry name" value="CpoB"/>
</dbReference>
<dbReference type="STRING" id="1122125.GCA_000423185_04567"/>
<name>A0A211ZLR5_9PROT</name>
<protein>
    <recommendedName>
        <fullName evidence="1">Cell division coordinator CpoB</fullName>
    </recommendedName>
</protein>
<dbReference type="GO" id="GO:0043093">
    <property type="term" value="P:FtsZ-dependent cytokinesis"/>
    <property type="evidence" value="ECO:0007669"/>
    <property type="project" value="UniProtKB-UniRule"/>
</dbReference>
<gene>
    <name evidence="1" type="primary">cpoB</name>
    <name evidence="3" type="ORF">BWR60_15855</name>
</gene>
<dbReference type="RefSeq" id="WP_088151995.1">
    <property type="nucleotide sequence ID" value="NZ_NHON01000027.1"/>
</dbReference>
<evidence type="ECO:0000256" key="1">
    <source>
        <dbReference type="HAMAP-Rule" id="MF_02066"/>
    </source>
</evidence>
<keyword evidence="1" id="KW-0175">Coiled coil</keyword>
<keyword evidence="1" id="KW-0732">Signal</keyword>
<dbReference type="Gene3D" id="1.25.40.10">
    <property type="entry name" value="Tetratricopeptide repeat domain"/>
    <property type="match status" value="1"/>
</dbReference>
<feature type="compositionally biased region" description="Pro residues" evidence="2">
    <location>
        <begin position="111"/>
        <end position="124"/>
    </location>
</feature>
<dbReference type="InterPro" id="IPR019734">
    <property type="entry name" value="TPR_rpt"/>
</dbReference>
<reference evidence="4" key="1">
    <citation type="submission" date="2017-05" db="EMBL/GenBank/DDBJ databases">
        <authorList>
            <person name="Macchi M."/>
            <person name="Festa S."/>
            <person name="Coppotelli B.M."/>
            <person name="Morelli I.S."/>
        </authorList>
    </citation>
    <scope>NUCLEOTIDE SEQUENCE [LARGE SCALE GENOMIC DNA]</scope>
    <source>
        <strain evidence="4">I</strain>
    </source>
</reference>
<dbReference type="Pfam" id="PF13432">
    <property type="entry name" value="TPR_16"/>
    <property type="match status" value="1"/>
</dbReference>
<keyword evidence="1" id="KW-0574">Periplasm</keyword>
<feature type="coiled-coil region" evidence="1">
    <location>
        <begin position="33"/>
        <end position="81"/>
    </location>
</feature>